<sequence>MSIHTMKTVTFDKADTVQWREAAAKTLKGKPFETLLTKTIEGIELHPLYTLEDLESRAQKHRGISNETGWIVAQQTFAQDGQQFIEEVKDSLMRGNEAILYDGTQQLDWDQSSLEELAQLMVSYPFFIRNTTKQDPILNAFSLIPEAMRPTVKGMIFVPDWIIPDGFLQVRTIGADSGYAHHKGADAVTELALTLVQAAQYAEGKENFSDFANDFFVHFAVDTHFFMEIAKFRAFRILWQAFGTAYGMRQTPNIPILATTSLRSYSKLDPYVNLLRAGNEAFSAVLGGADVITVHPHDVLTGPTDASIRFARNLQLVIKEETHVDKVLDPSGGSYFIETITSKLVENAWAMFIEIEADGGYEAFMNSSRLEDLLKQRRSDVAKGKKSLIGTNVYADLTATELTNGDVALTGGRLAEPFEKIRSKFEEEQPRTVLVTFGRLKDFKPRADFVGGFLAIGGIRSELSPAFQEAQDAIDWLQQERPDYAIVCASPTEMESIIPQLLGKLPDSVILEAAGKYDTELAQQWLDLGLHGFLFVGQDKVEKLFDIYSQWKGDGQDE</sequence>
<dbReference type="SUPFAM" id="SSF51703">
    <property type="entry name" value="Cobalamin (vitamin B12)-dependent enzymes"/>
    <property type="match status" value="1"/>
</dbReference>
<evidence type="ECO:0000256" key="2">
    <source>
        <dbReference type="ARBA" id="ARBA00008465"/>
    </source>
</evidence>
<dbReference type="Pfam" id="PF01642">
    <property type="entry name" value="MM_CoA_mutase"/>
    <property type="match status" value="1"/>
</dbReference>
<keyword evidence="8" id="KW-1185">Reference proteome</keyword>
<dbReference type="EMBL" id="JBHSNO010000001">
    <property type="protein sequence ID" value="MFC5587294.1"/>
    <property type="molecule type" value="Genomic_DNA"/>
</dbReference>
<evidence type="ECO:0000256" key="3">
    <source>
        <dbReference type="ARBA" id="ARBA00022628"/>
    </source>
</evidence>
<dbReference type="InterPro" id="IPR036724">
    <property type="entry name" value="Cobalamin-bd_sf"/>
</dbReference>
<name>A0ABW0TFI3_9BACL</name>
<dbReference type="Proteomes" id="UP001596109">
    <property type="component" value="Unassembled WGS sequence"/>
</dbReference>
<evidence type="ECO:0000313" key="7">
    <source>
        <dbReference type="EMBL" id="MFC5587294.1"/>
    </source>
</evidence>
<keyword evidence="5" id="KW-0170">Cobalt</keyword>
<evidence type="ECO:0000313" key="8">
    <source>
        <dbReference type="Proteomes" id="UP001596109"/>
    </source>
</evidence>
<comment type="cofactor">
    <cofactor evidence="1">
        <name>adenosylcob(III)alamin</name>
        <dbReference type="ChEBI" id="CHEBI:18408"/>
    </cofactor>
</comment>
<dbReference type="InterPro" id="IPR016176">
    <property type="entry name" value="Cbl-dep_enz_cat"/>
</dbReference>
<evidence type="ECO:0000256" key="4">
    <source>
        <dbReference type="ARBA" id="ARBA00023235"/>
    </source>
</evidence>
<protein>
    <submittedName>
        <fullName evidence="7">Methylmalonyl-CoA mutase family protein</fullName>
    </submittedName>
</protein>
<keyword evidence="4" id="KW-0413">Isomerase</keyword>
<evidence type="ECO:0000259" key="6">
    <source>
        <dbReference type="Pfam" id="PF01642"/>
    </source>
</evidence>
<gene>
    <name evidence="7" type="ORF">ACFPRA_00030</name>
</gene>
<comment type="similarity">
    <text evidence="2">Belongs to the methylmalonyl-CoA mutase family.</text>
</comment>
<dbReference type="Gene3D" id="3.40.50.280">
    <property type="entry name" value="Cobalamin-binding domain"/>
    <property type="match status" value="1"/>
</dbReference>
<organism evidence="7 8">
    <name type="scientific">Sporosarcina soli</name>
    <dbReference type="NCBI Taxonomy" id="334736"/>
    <lineage>
        <taxon>Bacteria</taxon>
        <taxon>Bacillati</taxon>
        <taxon>Bacillota</taxon>
        <taxon>Bacilli</taxon>
        <taxon>Bacillales</taxon>
        <taxon>Caryophanaceae</taxon>
        <taxon>Sporosarcina</taxon>
    </lineage>
</organism>
<dbReference type="RefSeq" id="WP_381429183.1">
    <property type="nucleotide sequence ID" value="NZ_JBHSNO010000001.1"/>
</dbReference>
<dbReference type="PANTHER" id="PTHR48101">
    <property type="entry name" value="METHYLMALONYL-COA MUTASE, MITOCHONDRIAL-RELATED"/>
    <property type="match status" value="1"/>
</dbReference>
<comment type="caution">
    <text evidence="7">The sequence shown here is derived from an EMBL/GenBank/DDBJ whole genome shotgun (WGS) entry which is preliminary data.</text>
</comment>
<dbReference type="Gene3D" id="3.20.20.240">
    <property type="entry name" value="Methylmalonyl-CoA mutase"/>
    <property type="match status" value="2"/>
</dbReference>
<keyword evidence="3" id="KW-0846">Cobalamin</keyword>
<evidence type="ECO:0000256" key="5">
    <source>
        <dbReference type="ARBA" id="ARBA00023285"/>
    </source>
</evidence>
<accession>A0ABW0TFI3</accession>
<feature type="domain" description="Methylmalonyl-CoA mutase alpha/beta chain catalytic" evidence="6">
    <location>
        <begin position="169"/>
        <end position="434"/>
    </location>
</feature>
<dbReference type="InterPro" id="IPR006099">
    <property type="entry name" value="MeMalonylCoA_mutase_a/b_cat"/>
</dbReference>
<reference evidence="8" key="1">
    <citation type="journal article" date="2019" name="Int. J. Syst. Evol. Microbiol.">
        <title>The Global Catalogue of Microorganisms (GCM) 10K type strain sequencing project: providing services to taxonomists for standard genome sequencing and annotation.</title>
        <authorList>
            <consortium name="The Broad Institute Genomics Platform"/>
            <consortium name="The Broad Institute Genome Sequencing Center for Infectious Disease"/>
            <person name="Wu L."/>
            <person name="Ma J."/>
        </authorList>
    </citation>
    <scope>NUCLEOTIDE SEQUENCE [LARGE SCALE GENOMIC DNA]</scope>
    <source>
        <strain evidence="8">CGMCC 4.1434</strain>
    </source>
</reference>
<evidence type="ECO:0000256" key="1">
    <source>
        <dbReference type="ARBA" id="ARBA00001922"/>
    </source>
</evidence>
<proteinExistence type="inferred from homology"/>
<dbReference type="SUPFAM" id="SSF52242">
    <property type="entry name" value="Cobalamin (vitamin B12)-binding domain"/>
    <property type="match status" value="1"/>
</dbReference>